<dbReference type="GO" id="GO:0008270">
    <property type="term" value="F:zinc ion binding"/>
    <property type="evidence" value="ECO:0007669"/>
    <property type="project" value="InterPro"/>
</dbReference>
<comment type="similarity">
    <text evidence="4">Belongs to the metallo-dependent hydrolases superfamily. Phosphotriesterase family.</text>
</comment>
<evidence type="ECO:0000256" key="4">
    <source>
        <dbReference type="PROSITE-ProRule" id="PRU00679"/>
    </source>
</evidence>
<dbReference type="AlphaFoldDB" id="A0A1G6KUN7"/>
<dbReference type="PANTHER" id="PTHR10819">
    <property type="entry name" value="PHOSPHOTRIESTERASE-RELATED"/>
    <property type="match status" value="1"/>
</dbReference>
<dbReference type="Gene3D" id="3.20.20.140">
    <property type="entry name" value="Metal-dependent hydrolases"/>
    <property type="match status" value="1"/>
</dbReference>
<feature type="binding site" evidence="3">
    <location>
        <position position="166"/>
    </location>
    <ligand>
        <name>a divalent metal cation</name>
        <dbReference type="ChEBI" id="CHEBI:60240"/>
        <label>2</label>
    </ligand>
</feature>
<protein>
    <submittedName>
        <fullName evidence="5">Phosphotriesterase-related protein</fullName>
    </submittedName>
</protein>
<proteinExistence type="inferred from homology"/>
<evidence type="ECO:0000256" key="3">
    <source>
        <dbReference type="PIRSR" id="PIRSR601559-52"/>
    </source>
</evidence>
<dbReference type="RefSeq" id="WP_091567750.1">
    <property type="nucleotide sequence ID" value="NZ_FMZA01000006.1"/>
</dbReference>
<evidence type="ECO:0000256" key="1">
    <source>
        <dbReference type="ARBA" id="ARBA00022723"/>
    </source>
</evidence>
<dbReference type="STRING" id="1236220.SAMN04488112_106169"/>
<dbReference type="InterPro" id="IPR001559">
    <property type="entry name" value="Phosphotriesterase"/>
</dbReference>
<evidence type="ECO:0000256" key="2">
    <source>
        <dbReference type="ARBA" id="ARBA00022801"/>
    </source>
</evidence>
<dbReference type="EMBL" id="FMZA01000006">
    <property type="protein sequence ID" value="SDC34673.1"/>
    <property type="molecule type" value="Genomic_DNA"/>
</dbReference>
<evidence type="ECO:0000313" key="5">
    <source>
        <dbReference type="EMBL" id="SDC34673.1"/>
    </source>
</evidence>
<keyword evidence="1 3" id="KW-0479">Metal-binding</keyword>
<keyword evidence="2" id="KW-0378">Hydrolase</keyword>
<sequence length="307" mass="34008">MIQTVTGMIHPSELGICAAHEHLSIDRSHRQQDPDAVLGAGDPLREELAAYRQAGGASLVEVSNVGMGRNVRVLEKLSRASGIRIIAATGFYKEPYLPEWTRGWDRERFACHMVEEVERGIDGRGIWPGVIGEVGSSCDQITDREQAVLEGAALAGRQTGLPVTTHTTLGTMAVEQVRLFEGMGLPPDQLIIGHQDLNRNRNHLMEVVRSGAYVGFDTVGKERYRSDHRRIEELCFLFGKGYGFQILLSADLTRKSHLRQNGGPGYDYLLRVFVPALRAAGFSEQELELMLKENPARAFARRKGESA</sequence>
<reference evidence="5 6" key="1">
    <citation type="submission" date="2016-10" db="EMBL/GenBank/DDBJ databases">
        <authorList>
            <person name="de Groot N.N."/>
        </authorList>
    </citation>
    <scope>NUCLEOTIDE SEQUENCE [LARGE SCALE GENOMIC DNA]</scope>
    <source>
        <strain evidence="5 6">DSM 45514</strain>
    </source>
</reference>
<dbReference type="PROSITE" id="PS51347">
    <property type="entry name" value="PHOSPHOTRIESTERASE_2"/>
    <property type="match status" value="1"/>
</dbReference>
<dbReference type="GO" id="GO:0016787">
    <property type="term" value="F:hydrolase activity"/>
    <property type="evidence" value="ECO:0007669"/>
    <property type="project" value="UniProtKB-KW"/>
</dbReference>
<dbReference type="PANTHER" id="PTHR10819:SF3">
    <property type="entry name" value="PHOSPHOTRIESTERASE-RELATED PROTEIN"/>
    <property type="match status" value="1"/>
</dbReference>
<feature type="binding site" evidence="3">
    <location>
        <position position="194"/>
    </location>
    <ligand>
        <name>a divalent metal cation</name>
        <dbReference type="ChEBI" id="CHEBI:60240"/>
        <label>2</label>
    </ligand>
</feature>
<feature type="binding site" evidence="3">
    <location>
        <position position="251"/>
    </location>
    <ligand>
        <name>a divalent metal cation</name>
        <dbReference type="ChEBI" id="CHEBI:60240"/>
        <label>1</label>
    </ligand>
</feature>
<dbReference type="Proteomes" id="UP000199387">
    <property type="component" value="Unassembled WGS sequence"/>
</dbReference>
<comment type="caution">
    <text evidence="4">Lacks conserved residue(s) required for the propagation of feature annotation.</text>
</comment>
<gene>
    <name evidence="5" type="ORF">SAMN04488112_106169</name>
</gene>
<dbReference type="OrthoDB" id="105927at2"/>
<feature type="binding site" evidence="3">
    <location>
        <position position="22"/>
    </location>
    <ligand>
        <name>a divalent metal cation</name>
        <dbReference type="ChEBI" id="CHEBI:60240"/>
        <label>1</label>
    </ligand>
</feature>
<feature type="binding site" evidence="3">
    <location>
        <position position="133"/>
    </location>
    <ligand>
        <name>a divalent metal cation</name>
        <dbReference type="ChEBI" id="CHEBI:60240"/>
        <label>2</label>
    </ligand>
</feature>
<keyword evidence="6" id="KW-1185">Reference proteome</keyword>
<name>A0A1G6KUN7_9BACL</name>
<organism evidence="5 6">
    <name type="scientific">Melghirimyces thermohalophilus</name>
    <dbReference type="NCBI Taxonomy" id="1236220"/>
    <lineage>
        <taxon>Bacteria</taxon>
        <taxon>Bacillati</taxon>
        <taxon>Bacillota</taxon>
        <taxon>Bacilli</taxon>
        <taxon>Bacillales</taxon>
        <taxon>Thermoactinomycetaceae</taxon>
        <taxon>Melghirimyces</taxon>
    </lineage>
</organism>
<dbReference type="Pfam" id="PF02126">
    <property type="entry name" value="PTE"/>
    <property type="match status" value="1"/>
</dbReference>
<accession>A0A1G6KUN7</accession>
<dbReference type="InterPro" id="IPR032466">
    <property type="entry name" value="Metal_Hydrolase"/>
</dbReference>
<dbReference type="PIRSF" id="PIRSF016839">
    <property type="entry name" value="PhP"/>
    <property type="match status" value="1"/>
</dbReference>
<feature type="binding site" evidence="3">
    <location>
        <position position="20"/>
    </location>
    <ligand>
        <name>a divalent metal cation</name>
        <dbReference type="ChEBI" id="CHEBI:60240"/>
        <label>1</label>
    </ligand>
</feature>
<comment type="cofactor">
    <cofactor evidence="3">
        <name>a divalent metal cation</name>
        <dbReference type="ChEBI" id="CHEBI:60240"/>
    </cofactor>
    <text evidence="3">Binds 2 divalent metal cations per subunit.</text>
</comment>
<dbReference type="SUPFAM" id="SSF51556">
    <property type="entry name" value="Metallo-dependent hydrolases"/>
    <property type="match status" value="1"/>
</dbReference>
<evidence type="ECO:0000313" key="6">
    <source>
        <dbReference type="Proteomes" id="UP000199387"/>
    </source>
</evidence>
<feature type="binding site" evidence="3">
    <location>
        <position position="133"/>
    </location>
    <ligand>
        <name>a divalent metal cation</name>
        <dbReference type="ChEBI" id="CHEBI:60240"/>
        <label>1</label>
    </ligand>
</feature>